<dbReference type="InterPro" id="IPR000889">
    <property type="entry name" value="Glutathione_peroxidase"/>
</dbReference>
<dbReference type="PANTHER" id="PTHR11592:SF78">
    <property type="entry name" value="GLUTATHIONE PEROXIDASE"/>
    <property type="match status" value="1"/>
</dbReference>
<feature type="active site" evidence="4">
    <location>
        <position position="40"/>
    </location>
</feature>
<dbReference type="GO" id="GO:0004601">
    <property type="term" value="F:peroxidase activity"/>
    <property type="evidence" value="ECO:0007669"/>
    <property type="project" value="UniProtKB-KW"/>
</dbReference>
<comment type="similarity">
    <text evidence="1 5">Belongs to the glutathione peroxidase family.</text>
</comment>
<dbReference type="PANTHER" id="PTHR11592">
    <property type="entry name" value="GLUTATHIONE PEROXIDASE"/>
    <property type="match status" value="1"/>
</dbReference>
<sequence length="220" mass="25360">MRQVSADFYSLSAELPDGSIYKFSQLKEHPVLIINTATKCNLAKTTFKNIKALAKTYKKLRILIFPCGQFLNQEETDEKHVTEKTIKALKALYEDKHHEELPDNEELPGAKDLKNNEEQSFQHKTDKLKDEKTEKEGKIPSNIIIFKKIKVFGSEQHPVFTFLTKHLQGTLFNTVKWNFTKFLIDENGIPSKRYGPSEPVTIDDELIKNMFSDAVIKDEL</sequence>
<organism evidence="7 8">
    <name type="scientific">Pseudoloma neurophilia</name>
    <dbReference type="NCBI Taxonomy" id="146866"/>
    <lineage>
        <taxon>Eukaryota</taxon>
        <taxon>Fungi</taxon>
        <taxon>Fungi incertae sedis</taxon>
        <taxon>Microsporidia</taxon>
        <taxon>Pseudoloma</taxon>
    </lineage>
</organism>
<dbReference type="VEuPathDB" id="MicrosporidiaDB:M153_7390003494"/>
<evidence type="ECO:0000256" key="6">
    <source>
        <dbReference type="SAM" id="MobiDB-lite"/>
    </source>
</evidence>
<dbReference type="PRINTS" id="PR01011">
    <property type="entry name" value="GLUTPROXDASE"/>
</dbReference>
<name>A0A0R0LW59_9MICR</name>
<evidence type="ECO:0000313" key="8">
    <source>
        <dbReference type="Proteomes" id="UP000051530"/>
    </source>
</evidence>
<evidence type="ECO:0000256" key="1">
    <source>
        <dbReference type="ARBA" id="ARBA00006926"/>
    </source>
</evidence>
<dbReference type="InterPro" id="IPR036249">
    <property type="entry name" value="Thioredoxin-like_sf"/>
</dbReference>
<evidence type="ECO:0000256" key="5">
    <source>
        <dbReference type="RuleBase" id="RU000499"/>
    </source>
</evidence>
<dbReference type="Proteomes" id="UP000051530">
    <property type="component" value="Unassembled WGS sequence"/>
</dbReference>
<dbReference type="EMBL" id="LGUB01000285">
    <property type="protein sequence ID" value="KRH93590.1"/>
    <property type="molecule type" value="Genomic_DNA"/>
</dbReference>
<proteinExistence type="inferred from homology"/>
<evidence type="ECO:0000256" key="3">
    <source>
        <dbReference type="ARBA" id="ARBA00023002"/>
    </source>
</evidence>
<dbReference type="Gene3D" id="3.40.30.10">
    <property type="entry name" value="Glutaredoxin"/>
    <property type="match status" value="1"/>
</dbReference>
<dbReference type="PIRSF" id="PIRSF000303">
    <property type="entry name" value="Glutathion_perox"/>
    <property type="match status" value="1"/>
</dbReference>
<keyword evidence="8" id="KW-1185">Reference proteome</keyword>
<dbReference type="SUPFAM" id="SSF52833">
    <property type="entry name" value="Thioredoxin-like"/>
    <property type="match status" value="2"/>
</dbReference>
<reference evidence="7 8" key="1">
    <citation type="submission" date="2015-07" db="EMBL/GenBank/DDBJ databases">
        <title>The genome of Pseudoloma neurophilia, a relevant intracellular parasite of the zebrafish.</title>
        <authorList>
            <person name="Ndikumana S."/>
            <person name="Pelin A."/>
            <person name="Sanders J."/>
            <person name="Corradi N."/>
        </authorList>
    </citation>
    <scope>NUCLEOTIDE SEQUENCE [LARGE SCALE GENOMIC DNA]</scope>
    <source>
        <strain evidence="7 8">MK1</strain>
    </source>
</reference>
<feature type="region of interest" description="Disordered" evidence="6">
    <location>
        <begin position="98"/>
        <end position="134"/>
    </location>
</feature>
<dbReference type="PROSITE" id="PS51355">
    <property type="entry name" value="GLUTATHIONE_PEROXID_3"/>
    <property type="match status" value="1"/>
</dbReference>
<feature type="compositionally biased region" description="Basic and acidic residues" evidence="6">
    <location>
        <begin position="108"/>
        <end position="134"/>
    </location>
</feature>
<keyword evidence="2 5" id="KW-0575">Peroxidase</keyword>
<protein>
    <recommendedName>
        <fullName evidence="5">Glutathione peroxidase</fullName>
    </recommendedName>
</protein>
<evidence type="ECO:0000256" key="2">
    <source>
        <dbReference type="ARBA" id="ARBA00022559"/>
    </source>
</evidence>
<accession>A0A0R0LW59</accession>
<dbReference type="GO" id="GO:0006979">
    <property type="term" value="P:response to oxidative stress"/>
    <property type="evidence" value="ECO:0007669"/>
    <property type="project" value="InterPro"/>
</dbReference>
<comment type="caution">
    <text evidence="7">The sequence shown here is derived from an EMBL/GenBank/DDBJ whole genome shotgun (WGS) entry which is preliminary data.</text>
</comment>
<evidence type="ECO:0000256" key="4">
    <source>
        <dbReference type="PIRSR" id="PIRSR000303-1"/>
    </source>
</evidence>
<dbReference type="OrthoDB" id="446890at2759"/>
<keyword evidence="3 5" id="KW-0560">Oxidoreductase</keyword>
<gene>
    <name evidence="7" type="ORF">M153_7390003494</name>
</gene>
<evidence type="ECO:0000313" key="7">
    <source>
        <dbReference type="EMBL" id="KRH93590.1"/>
    </source>
</evidence>
<dbReference type="Pfam" id="PF00255">
    <property type="entry name" value="GSHPx"/>
    <property type="match status" value="1"/>
</dbReference>
<dbReference type="AlphaFoldDB" id="A0A0R0LW59"/>